<protein>
    <submittedName>
        <fullName evidence="1">Uncharacterized protein</fullName>
    </submittedName>
</protein>
<accession>A0A0F9CK55</accession>
<organism evidence="1">
    <name type="scientific">marine sediment metagenome</name>
    <dbReference type="NCBI Taxonomy" id="412755"/>
    <lineage>
        <taxon>unclassified sequences</taxon>
        <taxon>metagenomes</taxon>
        <taxon>ecological metagenomes</taxon>
    </lineage>
</organism>
<dbReference type="AlphaFoldDB" id="A0A0F9CK55"/>
<name>A0A0F9CK55_9ZZZZ</name>
<dbReference type="Gene3D" id="3.60.90.10">
    <property type="entry name" value="S-adenosylmethionine decarboxylase"/>
    <property type="match status" value="1"/>
</dbReference>
<proteinExistence type="predicted"/>
<dbReference type="EMBL" id="LAZR01043850">
    <property type="protein sequence ID" value="KKL06096.1"/>
    <property type="molecule type" value="Genomic_DNA"/>
</dbReference>
<evidence type="ECO:0000313" key="1">
    <source>
        <dbReference type="EMBL" id="KKL06096.1"/>
    </source>
</evidence>
<reference evidence="1" key="1">
    <citation type="journal article" date="2015" name="Nature">
        <title>Complex archaea that bridge the gap between prokaryotes and eukaryotes.</title>
        <authorList>
            <person name="Spang A."/>
            <person name="Saw J.H."/>
            <person name="Jorgensen S.L."/>
            <person name="Zaremba-Niedzwiedzka K."/>
            <person name="Martijn J."/>
            <person name="Lind A.E."/>
            <person name="van Eijk R."/>
            <person name="Schleper C."/>
            <person name="Guy L."/>
            <person name="Ettema T.J."/>
        </authorList>
    </citation>
    <scope>NUCLEOTIDE SEQUENCE</scope>
</reference>
<sequence length="45" mass="5541">HTLDILEKVFINIFSCKDFDEERVIRFTEDWFEGEIVNKLLIRRL</sequence>
<feature type="non-terminal residue" evidence="1">
    <location>
        <position position="1"/>
    </location>
</feature>
<comment type="caution">
    <text evidence="1">The sequence shown here is derived from an EMBL/GenBank/DDBJ whole genome shotgun (WGS) entry which is preliminary data.</text>
</comment>
<gene>
    <name evidence="1" type="ORF">LCGC14_2599420</name>
</gene>